<evidence type="ECO:0000256" key="4">
    <source>
        <dbReference type="ARBA" id="ARBA00023163"/>
    </source>
</evidence>
<evidence type="ECO:0000256" key="2">
    <source>
        <dbReference type="ARBA" id="ARBA00023015"/>
    </source>
</evidence>
<dbReference type="PROSITE" id="PS50863">
    <property type="entry name" value="B3"/>
    <property type="match status" value="1"/>
</dbReference>
<dbReference type="AlphaFoldDB" id="A0AAN8Z574"/>
<reference evidence="9 10" key="1">
    <citation type="submission" date="2023-12" db="EMBL/GenBank/DDBJ databases">
        <title>A high-quality genome assembly for Dillenia turbinata (Dilleniales).</title>
        <authorList>
            <person name="Chanderbali A."/>
        </authorList>
    </citation>
    <scope>NUCLEOTIDE SEQUENCE [LARGE SCALE GENOMIC DNA]</scope>
    <source>
        <strain evidence="9">LSX21</strain>
        <tissue evidence="9">Leaf</tissue>
    </source>
</reference>
<dbReference type="Pfam" id="PF02362">
    <property type="entry name" value="B3"/>
    <property type="match status" value="1"/>
</dbReference>
<evidence type="ECO:0000256" key="7">
    <source>
        <dbReference type="SAM" id="MobiDB-lite"/>
    </source>
</evidence>
<dbReference type="SMART" id="SM01019">
    <property type="entry name" value="B3"/>
    <property type="match status" value="1"/>
</dbReference>
<gene>
    <name evidence="9" type="ORF">RJ641_011329</name>
</gene>
<comment type="subcellular location">
    <subcellularLocation>
        <location evidence="1">Nucleus</location>
    </subcellularLocation>
</comment>
<accession>A0AAN8Z574</accession>
<dbReference type="GO" id="GO:0005634">
    <property type="term" value="C:nucleus"/>
    <property type="evidence" value="ECO:0007669"/>
    <property type="project" value="UniProtKB-SubCell"/>
</dbReference>
<keyword evidence="6" id="KW-0175">Coiled coil</keyword>
<dbReference type="EMBL" id="JBAMMX010000018">
    <property type="protein sequence ID" value="KAK6923025.1"/>
    <property type="molecule type" value="Genomic_DNA"/>
</dbReference>
<dbReference type="SUPFAM" id="SSF101936">
    <property type="entry name" value="DNA-binding pseudobarrel domain"/>
    <property type="match status" value="1"/>
</dbReference>
<dbReference type="Gene3D" id="2.40.330.10">
    <property type="entry name" value="DNA-binding pseudobarrel domain"/>
    <property type="match status" value="1"/>
</dbReference>
<dbReference type="PANTHER" id="PTHR31391:SF135">
    <property type="entry name" value="B3 DOMAIN-CONTAINING PROTEIN OS01G0234100-LIKE ISOFORM X1"/>
    <property type="match status" value="1"/>
</dbReference>
<protein>
    <submittedName>
        <fullName evidence="9">B3 DNA binding domain</fullName>
    </submittedName>
</protein>
<evidence type="ECO:0000259" key="8">
    <source>
        <dbReference type="PROSITE" id="PS50863"/>
    </source>
</evidence>
<evidence type="ECO:0000256" key="5">
    <source>
        <dbReference type="ARBA" id="ARBA00023242"/>
    </source>
</evidence>
<proteinExistence type="predicted"/>
<dbReference type="InterPro" id="IPR015300">
    <property type="entry name" value="DNA-bd_pseudobarrel_sf"/>
</dbReference>
<sequence>MAVSDPEVIKTETYQEQKRERKRKDSVEKLFQSKRKRMKKSLDADIMQAHNCLFCGESKSHALIRAEEVQKNLGPEFPSFVKVMVRSHVTSCFWMGIPGDFTRAHMPDKDCTIMLEDESGGIYQAKYFSLKAGLSAGWRKFSVDHKLVEGDAVVFQLVEPTKFKVFIIKANDLSEVDGALCLLNLDSQKNQTEGDAPMDPLGTDNLVHQKGTKRKRLKSLPSTAVQKKNKKTTVRKSLPIVPGKPVDNSENDSEEVASEVLGDPNNSSGLVIQFKDIEKFENFTILVHGLAIDSELPEHIRKKYYELCCSQKAFLHENLLKGITGKLIVGVISETVNIADAISACKLTTTRHEFEVWDRTLKAFEQLGMSVGFLRTRLHRLKCLAFDTEDALYPKKYIEARTKKDGLEDEIQILEAKLVELKEASEKCGAEVENLKHRTLRYEANFHEEANAPW</sequence>
<feature type="compositionally biased region" description="Basic and acidic residues" evidence="7">
    <location>
        <begin position="7"/>
        <end position="26"/>
    </location>
</feature>
<dbReference type="CDD" id="cd10017">
    <property type="entry name" value="B3_DNA"/>
    <property type="match status" value="1"/>
</dbReference>
<keyword evidence="5" id="KW-0539">Nucleus</keyword>
<evidence type="ECO:0000256" key="3">
    <source>
        <dbReference type="ARBA" id="ARBA00023125"/>
    </source>
</evidence>
<evidence type="ECO:0000313" key="9">
    <source>
        <dbReference type="EMBL" id="KAK6923025.1"/>
    </source>
</evidence>
<feature type="coiled-coil region" evidence="6">
    <location>
        <begin position="397"/>
        <end position="438"/>
    </location>
</feature>
<dbReference type="PANTHER" id="PTHR31391">
    <property type="entry name" value="B3 DOMAIN-CONTAINING PROTEIN OS11G0197600-RELATED"/>
    <property type="match status" value="1"/>
</dbReference>
<organism evidence="9 10">
    <name type="scientific">Dillenia turbinata</name>
    <dbReference type="NCBI Taxonomy" id="194707"/>
    <lineage>
        <taxon>Eukaryota</taxon>
        <taxon>Viridiplantae</taxon>
        <taxon>Streptophyta</taxon>
        <taxon>Embryophyta</taxon>
        <taxon>Tracheophyta</taxon>
        <taxon>Spermatophyta</taxon>
        <taxon>Magnoliopsida</taxon>
        <taxon>eudicotyledons</taxon>
        <taxon>Gunneridae</taxon>
        <taxon>Pentapetalae</taxon>
        <taxon>Dilleniales</taxon>
        <taxon>Dilleniaceae</taxon>
        <taxon>Dillenia</taxon>
    </lineage>
</organism>
<keyword evidence="4" id="KW-0804">Transcription</keyword>
<feature type="region of interest" description="Disordered" evidence="7">
    <location>
        <begin position="1"/>
        <end position="26"/>
    </location>
</feature>
<dbReference type="InterPro" id="IPR044837">
    <property type="entry name" value="REM16-like"/>
</dbReference>
<comment type="caution">
    <text evidence="9">The sequence shown here is derived from an EMBL/GenBank/DDBJ whole genome shotgun (WGS) entry which is preliminary data.</text>
</comment>
<feature type="domain" description="TF-B3" evidence="8">
    <location>
        <begin position="80"/>
        <end position="171"/>
    </location>
</feature>
<dbReference type="InterPro" id="IPR003340">
    <property type="entry name" value="B3_DNA-bd"/>
</dbReference>
<dbReference type="GO" id="GO:0003677">
    <property type="term" value="F:DNA binding"/>
    <property type="evidence" value="ECO:0007669"/>
    <property type="project" value="UniProtKB-KW"/>
</dbReference>
<dbReference type="Proteomes" id="UP001370490">
    <property type="component" value="Unassembled WGS sequence"/>
</dbReference>
<evidence type="ECO:0000313" key="10">
    <source>
        <dbReference type="Proteomes" id="UP001370490"/>
    </source>
</evidence>
<evidence type="ECO:0000256" key="6">
    <source>
        <dbReference type="SAM" id="Coils"/>
    </source>
</evidence>
<keyword evidence="3" id="KW-0238">DNA-binding</keyword>
<name>A0AAN8Z574_9MAGN</name>
<keyword evidence="2" id="KW-0805">Transcription regulation</keyword>
<feature type="region of interest" description="Disordered" evidence="7">
    <location>
        <begin position="192"/>
        <end position="233"/>
    </location>
</feature>
<evidence type="ECO:0000256" key="1">
    <source>
        <dbReference type="ARBA" id="ARBA00004123"/>
    </source>
</evidence>
<keyword evidence="10" id="KW-1185">Reference proteome</keyword>